<evidence type="ECO:0000313" key="3">
    <source>
        <dbReference type="Proteomes" id="UP000314985"/>
    </source>
</evidence>
<proteinExistence type="predicted"/>
<evidence type="ECO:0000313" key="2">
    <source>
        <dbReference type="Ensembl" id="ENSSSCP00070012765.1"/>
    </source>
</evidence>
<dbReference type="SUPFAM" id="SSF56112">
    <property type="entry name" value="Protein kinase-like (PK-like)"/>
    <property type="match status" value="1"/>
</dbReference>
<feature type="region of interest" description="Disordered" evidence="1">
    <location>
        <begin position="1"/>
        <end position="27"/>
    </location>
</feature>
<dbReference type="Gene3D" id="1.10.510.10">
    <property type="entry name" value="Transferase(Phosphotransferase) domain 1"/>
    <property type="match status" value="1"/>
</dbReference>
<evidence type="ECO:0008006" key="4">
    <source>
        <dbReference type="Google" id="ProtNLM"/>
    </source>
</evidence>
<dbReference type="Ensembl" id="ENSSSCT00070015438.1">
    <property type="protein sequence ID" value="ENSSSCP00070012765.1"/>
    <property type="gene ID" value="ENSSSCG00070008001.1"/>
</dbReference>
<dbReference type="AlphaFoldDB" id="A0A4X1T9N9"/>
<accession>A0A4X1T9N9</accession>
<protein>
    <recommendedName>
        <fullName evidence="4">Protein kinase domain-containing protein</fullName>
    </recommendedName>
</protein>
<reference evidence="2" key="2">
    <citation type="submission" date="2025-08" db="UniProtKB">
        <authorList>
            <consortium name="Ensembl"/>
        </authorList>
    </citation>
    <scope>IDENTIFICATION</scope>
</reference>
<sequence length="210" mass="22923">GRLPWLPSASQSGAPAPAVARRPPLGAEGGAGLWGRGWLPVRGRGCDFGAYLCQAEGHGAVLHLGPHRGGRSWQLFQGQARGDWRDRGPQEGGPTAAGGWHPHQALREVKALQEIEDSQYDLKPANLLISASRQLKIADFGLAWGLFPRWLPPLHAPGGHQEMTTTTRSPSRSRCPCPWRRCCWMPLPRLWSFWGGSSSTLHSSALQPPR</sequence>
<evidence type="ECO:0000256" key="1">
    <source>
        <dbReference type="SAM" id="MobiDB-lite"/>
    </source>
</evidence>
<name>A0A4X1T9N9_PIG</name>
<dbReference type="InterPro" id="IPR011009">
    <property type="entry name" value="Kinase-like_dom_sf"/>
</dbReference>
<reference evidence="3" key="1">
    <citation type="submission" date="2017-08" db="EMBL/GenBank/DDBJ databases">
        <title>USMARCv1.0.</title>
        <authorList>
            <person name="Hannum G.I."/>
            <person name="Koren S."/>
            <person name="Schroeder S.G."/>
            <person name="Chin S.C."/>
            <person name="Nonneman D.J."/>
            <person name="Becker S.A."/>
            <person name="Rosen B.D."/>
            <person name="Bickhart D.M."/>
            <person name="Putnam N.H."/>
            <person name="Green R.E."/>
            <person name="Tuggle C.K."/>
            <person name="Liu H."/>
            <person name="Rohrer G.A."/>
            <person name="Warr A."/>
            <person name="Hall R."/>
            <person name="Kim K."/>
            <person name="Hume D.A."/>
            <person name="Talbot R."/>
            <person name="Chow W."/>
            <person name="Howe K."/>
            <person name="Schwartz A.S."/>
            <person name="Watson M."/>
            <person name="Archibald A.L."/>
            <person name="Phillippy A.M."/>
            <person name="Smith T.P.L."/>
        </authorList>
    </citation>
    <scope>NUCLEOTIDE SEQUENCE [LARGE SCALE GENOMIC DNA]</scope>
</reference>
<feature type="compositionally biased region" description="Low complexity" evidence="1">
    <location>
        <begin position="7"/>
        <end position="26"/>
    </location>
</feature>
<dbReference type="Proteomes" id="UP000314985">
    <property type="component" value="Unassembled WGS sequence"/>
</dbReference>
<organism evidence="2 3">
    <name type="scientific">Sus scrofa</name>
    <name type="common">Pig</name>
    <dbReference type="NCBI Taxonomy" id="9823"/>
    <lineage>
        <taxon>Eukaryota</taxon>
        <taxon>Metazoa</taxon>
        <taxon>Chordata</taxon>
        <taxon>Craniata</taxon>
        <taxon>Vertebrata</taxon>
        <taxon>Euteleostomi</taxon>
        <taxon>Mammalia</taxon>
        <taxon>Eutheria</taxon>
        <taxon>Laurasiatheria</taxon>
        <taxon>Artiodactyla</taxon>
        <taxon>Suina</taxon>
        <taxon>Suidae</taxon>
        <taxon>Sus</taxon>
    </lineage>
</organism>